<evidence type="ECO:0000313" key="3">
    <source>
        <dbReference type="Proteomes" id="UP000826661"/>
    </source>
</evidence>
<dbReference type="Proteomes" id="UP000826661">
    <property type="component" value="Chromosome II"/>
</dbReference>
<protein>
    <recommendedName>
        <fullName evidence="1">H-type lectin domain-containing protein</fullName>
    </recommendedName>
</protein>
<dbReference type="EMBL" id="CP075865">
    <property type="protein sequence ID" value="QYS97848.1"/>
    <property type="molecule type" value="Genomic_DNA"/>
</dbReference>
<evidence type="ECO:0000259" key="1">
    <source>
        <dbReference type="Pfam" id="PF09458"/>
    </source>
</evidence>
<dbReference type="GO" id="GO:0030246">
    <property type="term" value="F:carbohydrate binding"/>
    <property type="evidence" value="ECO:0007669"/>
    <property type="project" value="InterPro"/>
</dbReference>
<dbReference type="Pfam" id="PF09458">
    <property type="entry name" value="H_lectin"/>
    <property type="match status" value="1"/>
</dbReference>
<accession>A0A8G0PIJ3</accession>
<dbReference type="AlphaFoldDB" id="A0A8G0PIJ3"/>
<dbReference type="SUPFAM" id="SSF141086">
    <property type="entry name" value="Agglutinin HPA-like"/>
    <property type="match status" value="1"/>
</dbReference>
<keyword evidence="3" id="KW-1185">Reference proteome</keyword>
<dbReference type="InterPro" id="IPR019019">
    <property type="entry name" value="H-type_lectin_domain"/>
</dbReference>
<name>A0A8G0PIJ3_9HYPO</name>
<reference evidence="2 3" key="1">
    <citation type="journal article" date="2021" name="BMC Genomics">
        <title>Telomere-to-telomere genome assembly of asparaginase-producing Trichoderma simmonsii.</title>
        <authorList>
            <person name="Chung D."/>
            <person name="Kwon Y.M."/>
            <person name="Yang Y."/>
        </authorList>
    </citation>
    <scope>NUCLEOTIDE SEQUENCE [LARGE SCALE GENOMIC DNA]</scope>
    <source>
        <strain evidence="2 3">GH-Sj1</strain>
    </source>
</reference>
<gene>
    <name evidence="2" type="ORF">H0G86_005059</name>
</gene>
<dbReference type="Gene3D" id="2.60.40.2080">
    <property type="match status" value="3"/>
</dbReference>
<dbReference type="GO" id="GO:0007155">
    <property type="term" value="P:cell adhesion"/>
    <property type="evidence" value="ECO:0007669"/>
    <property type="project" value="InterPro"/>
</dbReference>
<organism evidence="2 3">
    <name type="scientific">Trichoderma simmonsii</name>
    <dbReference type="NCBI Taxonomy" id="1491479"/>
    <lineage>
        <taxon>Eukaryota</taxon>
        <taxon>Fungi</taxon>
        <taxon>Dikarya</taxon>
        <taxon>Ascomycota</taxon>
        <taxon>Pezizomycotina</taxon>
        <taxon>Sordariomycetes</taxon>
        <taxon>Hypocreomycetidae</taxon>
        <taxon>Hypocreales</taxon>
        <taxon>Hypocreaceae</taxon>
        <taxon>Trichoderma</taxon>
    </lineage>
</organism>
<dbReference type="InterPro" id="IPR037221">
    <property type="entry name" value="H-type_lectin_dom_sf"/>
</dbReference>
<feature type="domain" description="H-type lectin" evidence="1">
    <location>
        <begin position="118"/>
        <end position="178"/>
    </location>
</feature>
<evidence type="ECO:0000313" key="2">
    <source>
        <dbReference type="EMBL" id="QYS97848.1"/>
    </source>
</evidence>
<proteinExistence type="predicted"/>
<sequence length="278" mass="31601">MIYSIFPRWPTNVDIVDWPDELSPANKMLIGRVYPPIMSTESKVEITDPLKKDLELAIGITHFDLKAKTNMQLAAYPDSWNPSTKSTFNLHLSSKKGTTMFSAGFQACIKSEKPSKDEKPFKNVPRVVVWLQAFDFEFQKGNSYAVNAYAEDEDCDGFTIHVDALHGARLNSAMVSWVVYEQDPPGIMSGRLNFETFKKRQGDNSKWPEKHCVKLKKLGEWQLTRLYAGVSKFNFDPRWNLRMAVNVNCQDSSFEIDACTWADSVCNSVEVSYIAVCI</sequence>